<name>A0A2J7ZIA9_9CHLO</name>
<proteinExistence type="predicted"/>
<dbReference type="AlphaFoldDB" id="A0A2J7ZIA9"/>
<gene>
    <name evidence="2" type="ORF">TSOC_014194</name>
</gene>
<feature type="non-terminal residue" evidence="2">
    <location>
        <position position="1"/>
    </location>
</feature>
<dbReference type="Proteomes" id="UP000236333">
    <property type="component" value="Unassembled WGS sequence"/>
</dbReference>
<evidence type="ECO:0008006" key="4">
    <source>
        <dbReference type="Google" id="ProtNLM"/>
    </source>
</evidence>
<dbReference type="OrthoDB" id="541334at2759"/>
<feature type="region of interest" description="Disordered" evidence="1">
    <location>
        <begin position="104"/>
        <end position="131"/>
    </location>
</feature>
<evidence type="ECO:0000313" key="2">
    <source>
        <dbReference type="EMBL" id="PNH00005.1"/>
    </source>
</evidence>
<dbReference type="EMBL" id="PGGS01001814">
    <property type="protein sequence ID" value="PNH00005.1"/>
    <property type="molecule type" value="Genomic_DNA"/>
</dbReference>
<protein>
    <recommendedName>
        <fullName evidence="4">Ankyrin repeat domain-containing protein</fullName>
    </recommendedName>
</protein>
<sequence>DDGEPLAQAAAQGSVSMLRCLRRLGCPWRPDGGTMTRAVAACRGQDSAAVQDSCRGLRWLLDQGCPVDWTAAESAAWKAPIRPTTRALLKILREERSKRWCRGERLRLGRGQKGKERREPKEKSQRRGGRR</sequence>
<evidence type="ECO:0000313" key="3">
    <source>
        <dbReference type="Proteomes" id="UP000236333"/>
    </source>
</evidence>
<organism evidence="2 3">
    <name type="scientific">Tetrabaena socialis</name>
    <dbReference type="NCBI Taxonomy" id="47790"/>
    <lineage>
        <taxon>Eukaryota</taxon>
        <taxon>Viridiplantae</taxon>
        <taxon>Chlorophyta</taxon>
        <taxon>core chlorophytes</taxon>
        <taxon>Chlorophyceae</taxon>
        <taxon>CS clade</taxon>
        <taxon>Chlamydomonadales</taxon>
        <taxon>Tetrabaenaceae</taxon>
        <taxon>Tetrabaena</taxon>
    </lineage>
</organism>
<comment type="caution">
    <text evidence="2">The sequence shown here is derived from an EMBL/GenBank/DDBJ whole genome shotgun (WGS) entry which is preliminary data.</text>
</comment>
<accession>A0A2J7ZIA9</accession>
<reference evidence="2 3" key="1">
    <citation type="journal article" date="2017" name="Mol. Biol. Evol.">
        <title>The 4-celled Tetrabaena socialis nuclear genome reveals the essential components for genetic control of cell number at the origin of multicellularity in the volvocine lineage.</title>
        <authorList>
            <person name="Featherston J."/>
            <person name="Arakaki Y."/>
            <person name="Hanschen E.R."/>
            <person name="Ferris P.J."/>
            <person name="Michod R.E."/>
            <person name="Olson B.J.S.C."/>
            <person name="Nozaki H."/>
            <person name="Durand P.M."/>
        </authorList>
    </citation>
    <scope>NUCLEOTIDE SEQUENCE [LARGE SCALE GENOMIC DNA]</scope>
    <source>
        <strain evidence="2 3">NIES-571</strain>
    </source>
</reference>
<keyword evidence="3" id="KW-1185">Reference proteome</keyword>
<feature type="compositionally biased region" description="Basic and acidic residues" evidence="1">
    <location>
        <begin position="104"/>
        <end position="125"/>
    </location>
</feature>
<evidence type="ECO:0000256" key="1">
    <source>
        <dbReference type="SAM" id="MobiDB-lite"/>
    </source>
</evidence>